<dbReference type="RefSeq" id="WP_150900438.1">
    <property type="nucleotide sequence ID" value="NZ_WAAU01000024.1"/>
</dbReference>
<keyword evidence="3" id="KW-1185">Reference proteome</keyword>
<feature type="transmembrane region" description="Helical" evidence="1">
    <location>
        <begin position="33"/>
        <end position="50"/>
    </location>
</feature>
<gene>
    <name evidence="2" type="ORF">F7018_12710</name>
</gene>
<protein>
    <submittedName>
        <fullName evidence="2">Uncharacterized protein</fullName>
    </submittedName>
</protein>
<dbReference type="AlphaFoldDB" id="A0A7J5AE51"/>
<organism evidence="2 3">
    <name type="scientific">Tenacibaculum aiptasiae</name>
    <dbReference type="NCBI Taxonomy" id="426481"/>
    <lineage>
        <taxon>Bacteria</taxon>
        <taxon>Pseudomonadati</taxon>
        <taxon>Bacteroidota</taxon>
        <taxon>Flavobacteriia</taxon>
        <taxon>Flavobacteriales</taxon>
        <taxon>Flavobacteriaceae</taxon>
        <taxon>Tenacibaculum</taxon>
    </lineage>
</organism>
<name>A0A7J5AE51_9FLAO</name>
<dbReference type="EMBL" id="WAAU01000024">
    <property type="protein sequence ID" value="KAB1155329.1"/>
    <property type="molecule type" value="Genomic_DNA"/>
</dbReference>
<keyword evidence="1" id="KW-0472">Membrane</keyword>
<feature type="transmembrane region" description="Helical" evidence="1">
    <location>
        <begin position="6"/>
        <end position="21"/>
    </location>
</feature>
<evidence type="ECO:0000313" key="3">
    <source>
        <dbReference type="Proteomes" id="UP000467305"/>
    </source>
</evidence>
<evidence type="ECO:0000256" key="1">
    <source>
        <dbReference type="SAM" id="Phobius"/>
    </source>
</evidence>
<comment type="caution">
    <text evidence="2">The sequence shown here is derived from an EMBL/GenBank/DDBJ whole genome shotgun (WGS) entry which is preliminary data.</text>
</comment>
<accession>A0A7J5AE51</accession>
<keyword evidence="1" id="KW-0812">Transmembrane</keyword>
<dbReference type="Proteomes" id="UP000467305">
    <property type="component" value="Unassembled WGS sequence"/>
</dbReference>
<sequence>MGYTFILIIISLISIGFLILLKKKQQKSETLSFVSTLLATLFGVLLAVNLSNKENLKKEKADTVKLLKSAKNIIDNTFDYTKGLGTYIDTIKKDSSYTPNLINKLKLDNPIPYPDLMENIISNEVVSKNISEYSHNFIFSSLINLRKIANYSSIDTYKFLLKELEFIIDLEIKYQEREIDEEELEKMYNKGKEKLEKEFPHDSKIIID</sequence>
<dbReference type="OrthoDB" id="1189680at2"/>
<keyword evidence="1" id="KW-1133">Transmembrane helix</keyword>
<proteinExistence type="predicted"/>
<evidence type="ECO:0000313" key="2">
    <source>
        <dbReference type="EMBL" id="KAB1155329.1"/>
    </source>
</evidence>
<reference evidence="2 3" key="1">
    <citation type="submission" date="2019-09" db="EMBL/GenBank/DDBJ databases">
        <authorList>
            <person name="Cao W.R."/>
        </authorList>
    </citation>
    <scope>NUCLEOTIDE SEQUENCE [LARGE SCALE GENOMIC DNA]</scope>
    <source>
        <strain evidence="3">a4</strain>
    </source>
</reference>